<comment type="caution">
    <text evidence="9">The sequence shown here is derived from an EMBL/GenBank/DDBJ whole genome shotgun (WGS) entry which is preliminary data.</text>
</comment>
<dbReference type="EMBL" id="JAVRRT010000011">
    <property type="protein sequence ID" value="KAK5167522.1"/>
    <property type="molecule type" value="Genomic_DNA"/>
</dbReference>
<dbReference type="RefSeq" id="XP_064657228.1">
    <property type="nucleotide sequence ID" value="XM_064804458.1"/>
</dbReference>
<dbReference type="Pfam" id="PF20684">
    <property type="entry name" value="Fung_rhodopsin"/>
    <property type="match status" value="1"/>
</dbReference>
<feature type="compositionally biased region" description="Polar residues" evidence="6">
    <location>
        <begin position="201"/>
        <end position="216"/>
    </location>
</feature>
<dbReference type="Proteomes" id="UP001337655">
    <property type="component" value="Unassembled WGS sequence"/>
</dbReference>
<dbReference type="PANTHER" id="PTHR33048">
    <property type="entry name" value="PTH11-LIKE INTEGRAL MEMBRANE PROTEIN (AFU_ORTHOLOGUE AFUA_5G11245)"/>
    <property type="match status" value="1"/>
</dbReference>
<feature type="domain" description="Rhodopsin" evidence="8">
    <location>
        <begin position="63"/>
        <end position="169"/>
    </location>
</feature>
<dbReference type="InterPro" id="IPR049326">
    <property type="entry name" value="Rhodopsin_dom_fungi"/>
</dbReference>
<dbReference type="GO" id="GO:0016020">
    <property type="term" value="C:membrane"/>
    <property type="evidence" value="ECO:0007669"/>
    <property type="project" value="UniProtKB-SubCell"/>
</dbReference>
<gene>
    <name evidence="9" type="ORF">LTR77_007221</name>
</gene>
<dbReference type="PANTHER" id="PTHR33048:SF47">
    <property type="entry name" value="INTEGRAL MEMBRANE PROTEIN-RELATED"/>
    <property type="match status" value="1"/>
</dbReference>
<evidence type="ECO:0000313" key="10">
    <source>
        <dbReference type="Proteomes" id="UP001337655"/>
    </source>
</evidence>
<sequence length="269" mass="29388">MGSGVRLPGLGSMHSCTRVLGLVLDFGYVLCIRCALVSNISEVVGQADHATATGVKRQGPFLAVYTTHASLNLVFDLAVLLCALPMFARHNRSRRESISLFALLTVGTWIIVVSAWRLGTIVQHGAGWGGSDEPMDFTYYAPIMILLSGAEVGTAVFAASIPVFWPVIESKWLGVLVTQEIVVTEQHRNGEQGLELERSSTHSGAGSTRSLNRSTGTRAAQYYRNAQLGGYVDPFKNEEQIQVTPFGYTAEVPQQQRRDRDKYETIHGS</sequence>
<name>A0AAV9P7W8_9PEZI</name>
<dbReference type="AlphaFoldDB" id="A0AAV9P7W8"/>
<evidence type="ECO:0000256" key="7">
    <source>
        <dbReference type="SAM" id="Phobius"/>
    </source>
</evidence>
<keyword evidence="4 7" id="KW-0472">Membrane</keyword>
<dbReference type="InterPro" id="IPR052337">
    <property type="entry name" value="SAT4-like"/>
</dbReference>
<keyword evidence="3 7" id="KW-1133">Transmembrane helix</keyword>
<evidence type="ECO:0000256" key="6">
    <source>
        <dbReference type="SAM" id="MobiDB-lite"/>
    </source>
</evidence>
<feature type="transmembrane region" description="Helical" evidence="7">
    <location>
        <begin position="139"/>
        <end position="165"/>
    </location>
</feature>
<comment type="subcellular location">
    <subcellularLocation>
        <location evidence="1">Membrane</location>
        <topology evidence="1">Multi-pass membrane protein</topology>
    </subcellularLocation>
</comment>
<evidence type="ECO:0000256" key="3">
    <source>
        <dbReference type="ARBA" id="ARBA00022989"/>
    </source>
</evidence>
<organism evidence="9 10">
    <name type="scientific">Saxophila tyrrhenica</name>
    <dbReference type="NCBI Taxonomy" id="1690608"/>
    <lineage>
        <taxon>Eukaryota</taxon>
        <taxon>Fungi</taxon>
        <taxon>Dikarya</taxon>
        <taxon>Ascomycota</taxon>
        <taxon>Pezizomycotina</taxon>
        <taxon>Dothideomycetes</taxon>
        <taxon>Dothideomycetidae</taxon>
        <taxon>Mycosphaerellales</taxon>
        <taxon>Extremaceae</taxon>
        <taxon>Saxophila</taxon>
    </lineage>
</organism>
<evidence type="ECO:0000256" key="1">
    <source>
        <dbReference type="ARBA" id="ARBA00004141"/>
    </source>
</evidence>
<proteinExistence type="inferred from homology"/>
<feature type="transmembrane region" description="Helical" evidence="7">
    <location>
        <begin position="100"/>
        <end position="119"/>
    </location>
</feature>
<evidence type="ECO:0000313" key="9">
    <source>
        <dbReference type="EMBL" id="KAK5167522.1"/>
    </source>
</evidence>
<feature type="region of interest" description="Disordered" evidence="6">
    <location>
        <begin position="192"/>
        <end position="216"/>
    </location>
</feature>
<reference evidence="9 10" key="1">
    <citation type="submission" date="2023-08" db="EMBL/GenBank/DDBJ databases">
        <title>Black Yeasts Isolated from many extreme environments.</title>
        <authorList>
            <person name="Coleine C."/>
            <person name="Stajich J.E."/>
            <person name="Selbmann L."/>
        </authorList>
    </citation>
    <scope>NUCLEOTIDE SEQUENCE [LARGE SCALE GENOMIC DNA]</scope>
    <source>
        <strain evidence="9 10">CCFEE 5935</strain>
    </source>
</reference>
<protein>
    <recommendedName>
        <fullName evidence="8">Rhodopsin domain-containing protein</fullName>
    </recommendedName>
</protein>
<evidence type="ECO:0000259" key="8">
    <source>
        <dbReference type="Pfam" id="PF20684"/>
    </source>
</evidence>
<dbReference type="GeneID" id="89928557"/>
<evidence type="ECO:0000256" key="5">
    <source>
        <dbReference type="ARBA" id="ARBA00038359"/>
    </source>
</evidence>
<keyword evidence="2 7" id="KW-0812">Transmembrane</keyword>
<accession>A0AAV9P7W8</accession>
<evidence type="ECO:0000256" key="2">
    <source>
        <dbReference type="ARBA" id="ARBA00022692"/>
    </source>
</evidence>
<evidence type="ECO:0000256" key="4">
    <source>
        <dbReference type="ARBA" id="ARBA00023136"/>
    </source>
</evidence>
<feature type="transmembrane region" description="Helical" evidence="7">
    <location>
        <begin position="69"/>
        <end position="88"/>
    </location>
</feature>
<comment type="similarity">
    <text evidence="5">Belongs to the SAT4 family.</text>
</comment>
<keyword evidence="10" id="KW-1185">Reference proteome</keyword>